<dbReference type="Proteomes" id="UP001396334">
    <property type="component" value="Unassembled WGS sequence"/>
</dbReference>
<feature type="compositionally biased region" description="Basic and acidic residues" evidence="1">
    <location>
        <begin position="121"/>
        <end position="133"/>
    </location>
</feature>
<proteinExistence type="predicted"/>
<dbReference type="EMBL" id="JBBPBN010000106">
    <property type="protein sequence ID" value="KAK8978900.1"/>
    <property type="molecule type" value="Genomic_DNA"/>
</dbReference>
<evidence type="ECO:0000313" key="2">
    <source>
        <dbReference type="EMBL" id="KAK8978900.1"/>
    </source>
</evidence>
<accession>A0ABR2NSD4</accession>
<sequence length="349" mass="39208">MRPCVISNPSTYTRNNKLQPTIAVKRPASQAAVNIRVKNRCVDTLSLPLTGSVVPRASRFMLRSPQENEWEYRGVKGSQLMFERLCKLTTIASYGPSHPPYEEESESKNGMKGELNAFRGESSDSSRENEPKEREIRNAFSTYGFSRGPLGVLRNQVCQRKTMTLSLNMLPMNKESHSICHLFPRFRIEFVQDRSECFFESRCRSLIKQSQAEKQKALHQGSGSLLRLRSNSTSRSERGSTSRNQERKASGSSLDLVFCPHQGAVKLIARGATLLSLAGSECDRSDTLVVSQIQLVFCSSKAKISFVVAELEESKAFVVHQIKKALAQALPHIMRQGKAKEQRTQSEFE</sequence>
<reference evidence="2 3" key="1">
    <citation type="journal article" date="2024" name="G3 (Bethesda)">
        <title>Genome assembly of Hibiscus sabdariffa L. provides insights into metabolisms of medicinal natural products.</title>
        <authorList>
            <person name="Kim T."/>
        </authorList>
    </citation>
    <scope>NUCLEOTIDE SEQUENCE [LARGE SCALE GENOMIC DNA]</scope>
    <source>
        <strain evidence="2">TK-2024</strain>
        <tissue evidence="2">Old leaves</tissue>
    </source>
</reference>
<organism evidence="2 3">
    <name type="scientific">Hibiscus sabdariffa</name>
    <name type="common">roselle</name>
    <dbReference type="NCBI Taxonomy" id="183260"/>
    <lineage>
        <taxon>Eukaryota</taxon>
        <taxon>Viridiplantae</taxon>
        <taxon>Streptophyta</taxon>
        <taxon>Embryophyta</taxon>
        <taxon>Tracheophyta</taxon>
        <taxon>Spermatophyta</taxon>
        <taxon>Magnoliopsida</taxon>
        <taxon>eudicotyledons</taxon>
        <taxon>Gunneridae</taxon>
        <taxon>Pentapetalae</taxon>
        <taxon>rosids</taxon>
        <taxon>malvids</taxon>
        <taxon>Malvales</taxon>
        <taxon>Malvaceae</taxon>
        <taxon>Malvoideae</taxon>
        <taxon>Hibiscus</taxon>
    </lineage>
</organism>
<evidence type="ECO:0000313" key="3">
    <source>
        <dbReference type="Proteomes" id="UP001396334"/>
    </source>
</evidence>
<feature type="compositionally biased region" description="Basic and acidic residues" evidence="1">
    <location>
        <begin position="235"/>
        <end position="248"/>
    </location>
</feature>
<gene>
    <name evidence="2" type="ORF">V6N11_030946</name>
</gene>
<comment type="caution">
    <text evidence="2">The sequence shown here is derived from an EMBL/GenBank/DDBJ whole genome shotgun (WGS) entry which is preliminary data.</text>
</comment>
<protein>
    <submittedName>
        <fullName evidence="2">Uncharacterized protein</fullName>
    </submittedName>
</protein>
<keyword evidence="3" id="KW-1185">Reference proteome</keyword>
<feature type="region of interest" description="Disordered" evidence="1">
    <location>
        <begin position="96"/>
        <end position="133"/>
    </location>
</feature>
<name>A0ABR2NSD4_9ROSI</name>
<feature type="region of interest" description="Disordered" evidence="1">
    <location>
        <begin position="228"/>
        <end position="248"/>
    </location>
</feature>
<evidence type="ECO:0000256" key="1">
    <source>
        <dbReference type="SAM" id="MobiDB-lite"/>
    </source>
</evidence>